<gene>
    <name evidence="1" type="ORF">M407DRAFT_25339</name>
</gene>
<dbReference type="GO" id="GO:0017183">
    <property type="term" value="P:protein histidyl modification to diphthamide"/>
    <property type="evidence" value="ECO:0007669"/>
    <property type="project" value="InterPro"/>
</dbReference>
<reference evidence="1 2" key="1">
    <citation type="submission" date="2014-04" db="EMBL/GenBank/DDBJ databases">
        <authorList>
            <consortium name="DOE Joint Genome Institute"/>
            <person name="Kuo A."/>
            <person name="Girlanda M."/>
            <person name="Perotto S."/>
            <person name="Kohler A."/>
            <person name="Nagy L.G."/>
            <person name="Floudas D."/>
            <person name="Copeland A."/>
            <person name="Barry K.W."/>
            <person name="Cichocki N."/>
            <person name="Veneault-Fourrey C."/>
            <person name="LaButti K."/>
            <person name="Lindquist E.A."/>
            <person name="Lipzen A."/>
            <person name="Lundell T."/>
            <person name="Morin E."/>
            <person name="Murat C."/>
            <person name="Sun H."/>
            <person name="Tunlid A."/>
            <person name="Henrissat B."/>
            <person name="Grigoriev I.V."/>
            <person name="Hibbett D.S."/>
            <person name="Martin F."/>
            <person name="Nordberg H.P."/>
            <person name="Cantor M.N."/>
            <person name="Hua S.X."/>
        </authorList>
    </citation>
    <scope>NUCLEOTIDE SEQUENCE [LARGE SCALE GENOMIC DNA]</scope>
    <source>
        <strain evidence="1 2">MUT 4182</strain>
    </source>
</reference>
<protein>
    <submittedName>
        <fullName evidence="1">Uncharacterized protein</fullName>
    </submittedName>
</protein>
<evidence type="ECO:0000313" key="1">
    <source>
        <dbReference type="EMBL" id="KIO25328.1"/>
    </source>
</evidence>
<organism evidence="1 2">
    <name type="scientific">Tulasnella calospora MUT 4182</name>
    <dbReference type="NCBI Taxonomy" id="1051891"/>
    <lineage>
        <taxon>Eukaryota</taxon>
        <taxon>Fungi</taxon>
        <taxon>Dikarya</taxon>
        <taxon>Basidiomycota</taxon>
        <taxon>Agaricomycotina</taxon>
        <taxon>Agaricomycetes</taxon>
        <taxon>Cantharellales</taxon>
        <taxon>Tulasnellaceae</taxon>
        <taxon>Tulasnella</taxon>
    </lineage>
</organism>
<dbReference type="AlphaFoldDB" id="A0A0C3KV91"/>
<name>A0A0C3KV91_9AGAM</name>
<dbReference type="InterPro" id="IPR016435">
    <property type="entry name" value="DPH1/DPH2"/>
</dbReference>
<evidence type="ECO:0000313" key="2">
    <source>
        <dbReference type="Proteomes" id="UP000054248"/>
    </source>
</evidence>
<dbReference type="InterPro" id="IPR042263">
    <property type="entry name" value="DPH1/DPH2_1"/>
</dbReference>
<keyword evidence="2" id="KW-1185">Reference proteome</keyword>
<dbReference type="OrthoDB" id="449241at2759"/>
<dbReference type="Proteomes" id="UP000054248">
    <property type="component" value="Unassembled WGS sequence"/>
</dbReference>
<sequence>MQAPPSTYNTGEDAITRSLDVVKENTPSSLAELESAFEIAWTASVIEERNYSRIALQFPDELLHISVPVYQAIKAKLAPTRQLYVLADTTYGRFGVIYIHFKGPDLTVDTAAAVWTKLLLNM</sequence>
<dbReference type="PANTHER" id="PTHR10762:SF2">
    <property type="entry name" value="2-(3-AMINO-3-CARBOXYPROPYL)HISTIDINE SYNTHASE SUBUNIT 2"/>
    <property type="match status" value="1"/>
</dbReference>
<dbReference type="NCBIfam" id="TIGR00322">
    <property type="entry name" value="diphth2_R"/>
    <property type="match status" value="1"/>
</dbReference>
<proteinExistence type="predicted"/>
<dbReference type="PANTHER" id="PTHR10762">
    <property type="entry name" value="DIPHTHAMIDE BIOSYNTHESIS PROTEIN"/>
    <property type="match status" value="1"/>
</dbReference>
<dbReference type="GO" id="GO:0090560">
    <property type="term" value="F:2-(3-amino-3-carboxypropyl)histidine synthase activity"/>
    <property type="evidence" value="ECO:0007669"/>
    <property type="project" value="InterPro"/>
</dbReference>
<dbReference type="STRING" id="1051891.A0A0C3KV91"/>
<dbReference type="HOGENOM" id="CLU_2028420_0_0_1"/>
<dbReference type="Gene3D" id="3.40.50.11840">
    <property type="entry name" value="Diphthamide synthesis DPH1/DPH2 domain 1"/>
    <property type="match status" value="1"/>
</dbReference>
<reference evidence="2" key="2">
    <citation type="submission" date="2015-01" db="EMBL/GenBank/DDBJ databases">
        <title>Evolutionary Origins and Diversification of the Mycorrhizal Mutualists.</title>
        <authorList>
            <consortium name="DOE Joint Genome Institute"/>
            <consortium name="Mycorrhizal Genomics Consortium"/>
            <person name="Kohler A."/>
            <person name="Kuo A."/>
            <person name="Nagy L.G."/>
            <person name="Floudas D."/>
            <person name="Copeland A."/>
            <person name="Barry K.W."/>
            <person name="Cichocki N."/>
            <person name="Veneault-Fourrey C."/>
            <person name="LaButti K."/>
            <person name="Lindquist E.A."/>
            <person name="Lipzen A."/>
            <person name="Lundell T."/>
            <person name="Morin E."/>
            <person name="Murat C."/>
            <person name="Riley R."/>
            <person name="Ohm R."/>
            <person name="Sun H."/>
            <person name="Tunlid A."/>
            <person name="Henrissat B."/>
            <person name="Grigoriev I.V."/>
            <person name="Hibbett D.S."/>
            <person name="Martin F."/>
        </authorList>
    </citation>
    <scope>NUCLEOTIDE SEQUENCE [LARGE SCALE GENOMIC DNA]</scope>
    <source>
        <strain evidence="2">MUT 4182</strain>
    </source>
</reference>
<accession>A0A0C3KV91</accession>
<dbReference type="EMBL" id="KN823044">
    <property type="protein sequence ID" value="KIO25328.1"/>
    <property type="molecule type" value="Genomic_DNA"/>
</dbReference>